<feature type="domain" description="Isochorismatase-like" evidence="2">
    <location>
        <begin position="4"/>
        <end position="187"/>
    </location>
</feature>
<gene>
    <name evidence="3" type="ORF">NONO_c36370</name>
</gene>
<dbReference type="SUPFAM" id="SSF52499">
    <property type="entry name" value="Isochorismatase-like hydrolases"/>
    <property type="match status" value="1"/>
</dbReference>
<dbReference type="STRING" id="1415166.NONO_c36370"/>
<dbReference type="InterPro" id="IPR000868">
    <property type="entry name" value="Isochorismatase-like_dom"/>
</dbReference>
<dbReference type="RefSeq" id="WP_025349862.1">
    <property type="nucleotide sequence ID" value="NZ_CP006850.1"/>
</dbReference>
<reference evidence="3 4" key="1">
    <citation type="journal article" date="2014" name="Appl. Environ. Microbiol.">
        <title>Insights into the Microbial Degradation of Rubber and Gutta-Percha by Analysis of the Complete Genome of Nocardia nova SH22a.</title>
        <authorList>
            <person name="Luo Q."/>
            <person name="Hiessl S."/>
            <person name="Poehlein A."/>
            <person name="Daniel R."/>
            <person name="Steinbuchel A."/>
        </authorList>
    </citation>
    <scope>NUCLEOTIDE SEQUENCE [LARGE SCALE GENOMIC DNA]</scope>
    <source>
        <strain evidence="3">SH22a</strain>
    </source>
</reference>
<dbReference type="EMBL" id="CP006850">
    <property type="protein sequence ID" value="AHH18424.1"/>
    <property type="molecule type" value="Genomic_DNA"/>
</dbReference>
<protein>
    <submittedName>
        <fullName evidence="3">Isochorismatase family protein</fullName>
    </submittedName>
</protein>
<name>W5TH03_9NOCA</name>
<dbReference type="Gene3D" id="3.40.50.850">
    <property type="entry name" value="Isochorismatase-like"/>
    <property type="match status" value="1"/>
</dbReference>
<dbReference type="Proteomes" id="UP000019150">
    <property type="component" value="Chromosome"/>
</dbReference>
<keyword evidence="1" id="KW-0378">Hydrolase</keyword>
<evidence type="ECO:0000259" key="2">
    <source>
        <dbReference type="Pfam" id="PF00857"/>
    </source>
</evidence>
<dbReference type="HOGENOM" id="CLU_068979_8_1_11"/>
<dbReference type="CDD" id="cd00431">
    <property type="entry name" value="cysteine_hydrolases"/>
    <property type="match status" value="1"/>
</dbReference>
<organism evidence="3 4">
    <name type="scientific">Nocardia nova SH22a</name>
    <dbReference type="NCBI Taxonomy" id="1415166"/>
    <lineage>
        <taxon>Bacteria</taxon>
        <taxon>Bacillati</taxon>
        <taxon>Actinomycetota</taxon>
        <taxon>Actinomycetes</taxon>
        <taxon>Mycobacteriales</taxon>
        <taxon>Nocardiaceae</taxon>
        <taxon>Nocardia</taxon>
    </lineage>
</organism>
<dbReference type="AlphaFoldDB" id="W5TH03"/>
<dbReference type="Pfam" id="PF00857">
    <property type="entry name" value="Isochorismatase"/>
    <property type="match status" value="1"/>
</dbReference>
<dbReference type="InterPro" id="IPR036380">
    <property type="entry name" value="Isochorismatase-like_sf"/>
</dbReference>
<dbReference type="GO" id="GO:0016787">
    <property type="term" value="F:hydrolase activity"/>
    <property type="evidence" value="ECO:0007669"/>
    <property type="project" value="UniProtKB-KW"/>
</dbReference>
<sequence>MTNALLLIDLQHGMCAPDGLLAASGIPAEVERRGVLDNARTALSAAREAGDTVIFVRLAFEKNFVNRTNRTSRFDDHEAAGRYVRGSQETDLYGGLVPQGDEALLNKGSVSAFPSTTLASLLDRNGVTSLTLAGVATHLAVESTAREAADRGFAVTVLEDACAGPAALHEHSVGQVLPGFAQVTSVAKWIGDR</sequence>
<evidence type="ECO:0000256" key="1">
    <source>
        <dbReference type="ARBA" id="ARBA00022801"/>
    </source>
</evidence>
<dbReference type="PATRIC" id="fig|1415166.3.peg.3733"/>
<dbReference type="InterPro" id="IPR050272">
    <property type="entry name" value="Isochorismatase-like_hydrls"/>
</dbReference>
<dbReference type="eggNOG" id="COG1335">
    <property type="taxonomic scope" value="Bacteria"/>
</dbReference>
<evidence type="ECO:0000313" key="4">
    <source>
        <dbReference type="Proteomes" id="UP000019150"/>
    </source>
</evidence>
<dbReference type="PANTHER" id="PTHR43540">
    <property type="entry name" value="PEROXYUREIDOACRYLATE/UREIDOACRYLATE AMIDOHYDROLASE-RELATED"/>
    <property type="match status" value="1"/>
</dbReference>
<dbReference type="OrthoDB" id="3174612at2"/>
<keyword evidence="4" id="KW-1185">Reference proteome</keyword>
<dbReference type="KEGG" id="nno:NONO_c36370"/>
<proteinExistence type="predicted"/>
<accession>W5TH03</accession>
<evidence type="ECO:0000313" key="3">
    <source>
        <dbReference type="EMBL" id="AHH18424.1"/>
    </source>
</evidence>